<evidence type="ECO:0000256" key="1">
    <source>
        <dbReference type="ARBA" id="ARBA00004555"/>
    </source>
</evidence>
<dbReference type="InterPro" id="IPR055505">
    <property type="entry name" value="DUF7077"/>
</dbReference>
<dbReference type="Pfam" id="PF23274">
    <property type="entry name" value="DUF7077"/>
    <property type="match status" value="1"/>
</dbReference>
<proteinExistence type="predicted"/>
<name>A0ABR1FC42_9ASCO</name>
<keyword evidence="3" id="KW-0333">Golgi apparatus</keyword>
<organism evidence="9 10">
    <name type="scientific">Myxozyma melibiosi</name>
    <dbReference type="NCBI Taxonomy" id="54550"/>
    <lineage>
        <taxon>Eukaryota</taxon>
        <taxon>Fungi</taxon>
        <taxon>Dikarya</taxon>
        <taxon>Ascomycota</taxon>
        <taxon>Saccharomycotina</taxon>
        <taxon>Lipomycetes</taxon>
        <taxon>Lipomycetales</taxon>
        <taxon>Lipomycetaceae</taxon>
        <taxon>Myxozyma</taxon>
    </lineage>
</organism>
<dbReference type="InterPro" id="IPR055504">
    <property type="entry name" value="DUF7076"/>
</dbReference>
<dbReference type="EMBL" id="JBBJBU010000001">
    <property type="protein sequence ID" value="KAK7207419.1"/>
    <property type="molecule type" value="Genomic_DNA"/>
</dbReference>
<dbReference type="InterPro" id="IPR056916">
    <property type="entry name" value="NTS_TR130"/>
</dbReference>
<dbReference type="Pfam" id="PF24967">
    <property type="entry name" value="NTS_TR130"/>
    <property type="match status" value="1"/>
</dbReference>
<feature type="domain" description="Trs130 NTS" evidence="8">
    <location>
        <begin position="328"/>
        <end position="557"/>
    </location>
</feature>
<evidence type="ECO:0000259" key="7">
    <source>
        <dbReference type="Pfam" id="PF23274"/>
    </source>
</evidence>
<dbReference type="PANTHER" id="PTHR13251:SF3">
    <property type="entry name" value="TRAFFICKING PROTEIN PARTICLE COMPLEX SUBUNIT 10"/>
    <property type="match status" value="1"/>
</dbReference>
<dbReference type="Proteomes" id="UP001498771">
    <property type="component" value="Unassembled WGS sequence"/>
</dbReference>
<dbReference type="InterPro" id="IPR022233">
    <property type="entry name" value="TRAPPC10/Trs130_C"/>
</dbReference>
<sequence length="1214" mass="136314">MSSRSVSIAYYDPFGVAPHVIRDIQSRLPLRNLHWNHPPRPLRTIATLSVNLYEDTLADGPQAPQHQIPGLLDTPYMRIILVKCEDNDTYRASVRKIIREWFTSKVASQRDSTEWMLFFFDPHSATGTSSAASSLRFKSSVFNKIKADFNTSSKEDRCVLVKMGLDPADDQKMWTDAMISIRDGILDAFGKRVQMYEDEVKKMEAKKTIPGWNFATFFVMKEGLALAFEHVSLLEDALIQYDELDATFMQLLQDNTITFFQTVGFNPDSTPKLLTRDSDSKVRHSILENNISLFDFRCYLFSRQASLLLLLMSTSTSPTMTALRISQFLLRTRNFALETSKMLVSNGKNPFLVANWVYGIIQEVMDATEVQPRVIQGGRTRDVAEGRAELLLLARSSIEQLAARKGWYADDTGNNNFEDVSLVKDEAATTSKEEEDELLDKYLNPKLREIINNQESFMTSYMDLTDSARAFYESADRTRSVDKLRAQMAVIKYHRKEYEAAVTLIASLPQLYLHQGWELISTNLYVIYADCLFNLGRKEEYLKVALQIIASKKIVSKDLVSELCLRVIEICADERKADAEPLSFPLGSLFTTSLGRKITVSEVEEDKFSVKLQVENPFDVDWPMDSISVRLAEPAGMKYTVLFESNSKVLLKAGSTSELQLWTTHSVPGVYEIDNIEFKLGALVLVKDYHGSEAGVLPNQRMRMYQQPGSMNVKLSTARSIRLDAPKRVTVEVHTGWNEVVRAKVTARSASSGTRIVVGDAKGAVAAEGAADEEEEDARKPLEVKGVAGAPSTVEVGAVGRESVVYLTMPYVAEVDVKELYLRVIVEFSTSSGESYSVAVVRHVSISLSLAVNVQDIFKSTALFSKFSISCVGLVVPLRVLSGELVECADYTVKGGRGTIGRDYVAFPKQPVTFSYRIERSASYMAPQRKKVPPEPLLLKIKYRRLEDEMRHTISELVRRKIAEGEYERRLSKYQMLVELHILALMKVDLAAYGFLDRIVMGPYVRAQWESLLSIVEEADRASLEQILEQIYTNLAREPEEVLGTLTKELVIPVEVPTVQVLFTLELLYTPVALDPYAPAEPSPMQFVFSDKVFYVGHPIPITVRLSSSRGWAPRNIPDIFSTSAIEFSYDVTASADNWLISGKKKGHFTVSDAVFEVELLILPLKHGNLLLPTIEVRPSSKAHESISAEVEYKNSAESVLVLPEVSNVNLAVE</sequence>
<comment type="subcellular location">
    <subcellularLocation>
        <location evidence="1">Golgi apparatus</location>
    </subcellularLocation>
</comment>
<dbReference type="Pfam" id="PF23273">
    <property type="entry name" value="DUF7076"/>
    <property type="match status" value="1"/>
</dbReference>
<dbReference type="GeneID" id="90035101"/>
<feature type="domain" description="DUF7076" evidence="6">
    <location>
        <begin position="579"/>
        <end position="690"/>
    </location>
</feature>
<gene>
    <name evidence="9" type="ORF">BZA70DRAFT_13471</name>
</gene>
<keyword evidence="10" id="KW-1185">Reference proteome</keyword>
<dbReference type="Pfam" id="PF23036">
    <property type="entry name" value="TRAPPC10_1st"/>
    <property type="match status" value="1"/>
</dbReference>
<evidence type="ECO:0000313" key="10">
    <source>
        <dbReference type="Proteomes" id="UP001498771"/>
    </source>
</evidence>
<feature type="domain" description="TRAPPC10/Trs130 N-terminal" evidence="5">
    <location>
        <begin position="1"/>
        <end position="313"/>
    </location>
</feature>
<dbReference type="InterPro" id="IPR045126">
    <property type="entry name" value="TRAPPC10/Trs130"/>
</dbReference>
<evidence type="ECO:0000259" key="4">
    <source>
        <dbReference type="Pfam" id="PF12584"/>
    </source>
</evidence>
<dbReference type="PANTHER" id="PTHR13251">
    <property type="entry name" value="EPILEPSY HOLOPROSENCEPHALY CANDIDATE 1/TMEM1"/>
    <property type="match status" value="1"/>
</dbReference>
<feature type="domain" description="DUF7077" evidence="7">
    <location>
        <begin position="708"/>
        <end position="840"/>
    </location>
</feature>
<dbReference type="Pfam" id="PF12584">
    <property type="entry name" value="TRAPPC10"/>
    <property type="match status" value="1"/>
</dbReference>
<evidence type="ECO:0000259" key="6">
    <source>
        <dbReference type="Pfam" id="PF23273"/>
    </source>
</evidence>
<accession>A0ABR1FC42</accession>
<evidence type="ECO:0000256" key="3">
    <source>
        <dbReference type="ARBA" id="ARBA00023034"/>
    </source>
</evidence>
<dbReference type="RefSeq" id="XP_064770452.1">
    <property type="nucleotide sequence ID" value="XM_064909589.1"/>
</dbReference>
<dbReference type="InterPro" id="IPR056913">
    <property type="entry name" value="TRAPPC10/Trs130_N"/>
</dbReference>
<reference evidence="9 10" key="1">
    <citation type="submission" date="2024-03" db="EMBL/GenBank/DDBJ databases">
        <title>Genome-scale model development and genomic sequencing of the oleaginous clade Lipomyces.</title>
        <authorList>
            <consortium name="Lawrence Berkeley National Laboratory"/>
            <person name="Czajka J.J."/>
            <person name="Han Y."/>
            <person name="Kim J."/>
            <person name="Mondo S.J."/>
            <person name="Hofstad B.A."/>
            <person name="Robles A."/>
            <person name="Haridas S."/>
            <person name="Riley R."/>
            <person name="LaButti K."/>
            <person name="Pangilinan J."/>
            <person name="Andreopoulos W."/>
            <person name="Lipzen A."/>
            <person name="Yan J."/>
            <person name="Wang M."/>
            <person name="Ng V."/>
            <person name="Grigoriev I.V."/>
            <person name="Spatafora J.W."/>
            <person name="Magnuson J.K."/>
            <person name="Baker S.E."/>
            <person name="Pomraning K.R."/>
        </authorList>
    </citation>
    <scope>NUCLEOTIDE SEQUENCE [LARGE SCALE GENOMIC DNA]</scope>
    <source>
        <strain evidence="9 10">Phaff 52-87</strain>
    </source>
</reference>
<evidence type="ECO:0000259" key="5">
    <source>
        <dbReference type="Pfam" id="PF23036"/>
    </source>
</evidence>
<evidence type="ECO:0000313" key="9">
    <source>
        <dbReference type="EMBL" id="KAK7207419.1"/>
    </source>
</evidence>
<keyword evidence="2" id="KW-0813">Transport</keyword>
<evidence type="ECO:0000256" key="2">
    <source>
        <dbReference type="ARBA" id="ARBA00022448"/>
    </source>
</evidence>
<protein>
    <submittedName>
        <fullName evidence="9">Trafficking protein particle complex subunit 10</fullName>
    </submittedName>
</protein>
<comment type="caution">
    <text evidence="9">The sequence shown here is derived from an EMBL/GenBank/DDBJ whole genome shotgun (WGS) entry which is preliminary data.</text>
</comment>
<feature type="domain" description="TRAPPC10/Trs130 C-terminal" evidence="4">
    <location>
        <begin position="1053"/>
        <end position="1203"/>
    </location>
</feature>
<evidence type="ECO:0000259" key="8">
    <source>
        <dbReference type="Pfam" id="PF24967"/>
    </source>
</evidence>